<sequence length="462" mass="52031">MLLLKRSTRAPLSGAGDGTDHLFKLITGHPSPSHLFPHLSLTPCLLSDLLSRLLLSHSPSSTALSLFLHSLPHSSPSSLHTLLQILSRARHFSLSSNLIQSLLLSRPSILSPYSLSILLSSHAKFQPFNSTIHLFDELRHSYNSAGLAFGVDEFNALLRAFCVQRRMGDARRVFNRYHASFAPNSSILNTLLLGFKEVGDLTALNLFYNEMIVRGFEPDVVSFNIRIDAYCKKGRFLDALMVFDEMSKRNLSPTLQTLTTLVYGAGIAGDLPKAQELFDEMFERGLDVDRGAYNALMSCHMRVGNLKGGMAVMDEMVEKGIELDDVSYYTVLSRLKKFEDVCLVYGRMIGNGFVPRMRTVMLLMKVFCNNKRLDLGLQFWDYIVEKGLCLHCHVLDVLVIGLCGGGREDEAYQCFKQVVQSGRQPLDRTYRLLEGLLIKANEFKKLEELRDMMSRFVDLDTK</sequence>
<gene>
    <name evidence="1" type="ORF">IHE45_03G011200</name>
</gene>
<evidence type="ECO:0000313" key="1">
    <source>
        <dbReference type="EMBL" id="KAH7688115.1"/>
    </source>
</evidence>
<dbReference type="Proteomes" id="UP000827976">
    <property type="component" value="Chromosome 3"/>
</dbReference>
<organism evidence="1 2">
    <name type="scientific">Dioscorea alata</name>
    <name type="common">Purple yam</name>
    <dbReference type="NCBI Taxonomy" id="55571"/>
    <lineage>
        <taxon>Eukaryota</taxon>
        <taxon>Viridiplantae</taxon>
        <taxon>Streptophyta</taxon>
        <taxon>Embryophyta</taxon>
        <taxon>Tracheophyta</taxon>
        <taxon>Spermatophyta</taxon>
        <taxon>Magnoliopsida</taxon>
        <taxon>Liliopsida</taxon>
        <taxon>Dioscoreales</taxon>
        <taxon>Dioscoreaceae</taxon>
        <taxon>Dioscorea</taxon>
    </lineage>
</organism>
<keyword evidence="2" id="KW-1185">Reference proteome</keyword>
<protein>
    <submittedName>
        <fullName evidence="1">TPR-like protein</fullName>
    </submittedName>
</protein>
<evidence type="ECO:0000313" key="2">
    <source>
        <dbReference type="Proteomes" id="UP000827976"/>
    </source>
</evidence>
<comment type="caution">
    <text evidence="1">The sequence shown here is derived from an EMBL/GenBank/DDBJ whole genome shotgun (WGS) entry which is preliminary data.</text>
</comment>
<dbReference type="EMBL" id="CM037013">
    <property type="protein sequence ID" value="KAH7688115.1"/>
    <property type="molecule type" value="Genomic_DNA"/>
</dbReference>
<reference evidence="2" key="1">
    <citation type="journal article" date="2022" name="Nat. Commun.">
        <title>Chromosome evolution and the genetic basis of agronomically important traits in greater yam.</title>
        <authorList>
            <person name="Bredeson J.V."/>
            <person name="Lyons J.B."/>
            <person name="Oniyinde I.O."/>
            <person name="Okereke N.R."/>
            <person name="Kolade O."/>
            <person name="Nnabue I."/>
            <person name="Nwadili C.O."/>
            <person name="Hribova E."/>
            <person name="Parker M."/>
            <person name="Nwogha J."/>
            <person name="Shu S."/>
            <person name="Carlson J."/>
            <person name="Kariba R."/>
            <person name="Muthemba S."/>
            <person name="Knop K."/>
            <person name="Barton G.J."/>
            <person name="Sherwood A.V."/>
            <person name="Lopez-Montes A."/>
            <person name="Asiedu R."/>
            <person name="Jamnadass R."/>
            <person name="Muchugi A."/>
            <person name="Goodstein D."/>
            <person name="Egesi C.N."/>
            <person name="Featherston J."/>
            <person name="Asfaw A."/>
            <person name="Simpson G.G."/>
            <person name="Dolezel J."/>
            <person name="Hendre P.S."/>
            <person name="Van Deynze A."/>
            <person name="Kumar P.L."/>
            <person name="Obidiegwu J.E."/>
            <person name="Bhattacharjee R."/>
            <person name="Rokhsar D.S."/>
        </authorList>
    </citation>
    <scope>NUCLEOTIDE SEQUENCE [LARGE SCALE GENOMIC DNA]</scope>
    <source>
        <strain evidence="2">cv. TDa95/00328</strain>
    </source>
</reference>
<accession>A0ACB7WJ18</accession>
<name>A0ACB7WJ18_DIOAL</name>
<proteinExistence type="predicted"/>